<dbReference type="SMART" id="SM00744">
    <property type="entry name" value="RINGv"/>
    <property type="match status" value="1"/>
</dbReference>
<evidence type="ECO:0000256" key="2">
    <source>
        <dbReference type="ARBA" id="ARBA00022771"/>
    </source>
</evidence>
<dbReference type="PANTHER" id="PTHR46158:SF1">
    <property type="entry name" value="RING_U-BOX SUPERFAMILY PROTEIN"/>
    <property type="match status" value="1"/>
</dbReference>
<dbReference type="InterPro" id="IPR013083">
    <property type="entry name" value="Znf_RING/FYVE/PHD"/>
</dbReference>
<dbReference type="SUPFAM" id="SSF57850">
    <property type="entry name" value="RING/U-box"/>
    <property type="match status" value="1"/>
</dbReference>
<feature type="transmembrane region" description="Helical" evidence="5">
    <location>
        <begin position="340"/>
        <end position="360"/>
    </location>
</feature>
<comment type="caution">
    <text evidence="7">The sequence shown here is derived from an EMBL/GenBank/DDBJ whole genome shotgun (WGS) entry which is preliminary data.</text>
</comment>
<evidence type="ECO:0000256" key="3">
    <source>
        <dbReference type="ARBA" id="ARBA00022833"/>
    </source>
</evidence>
<keyword evidence="5" id="KW-0812">Transmembrane</keyword>
<feature type="transmembrane region" description="Helical" evidence="5">
    <location>
        <begin position="426"/>
        <end position="449"/>
    </location>
</feature>
<evidence type="ECO:0000259" key="6">
    <source>
        <dbReference type="PROSITE" id="PS51292"/>
    </source>
</evidence>
<sequence length="498" mass="54937">MSSEASSCNRTVSLPLHKFDDPMGVTEETSSHGNRQKNIVLEVPSRTTSLESGQDFVGIKMPMTPSPSPATKRVNFLATSRSVDAPSSNSAPGPSAPRGKPSIRSMLPKLTFRQRTSSDIEKANLTTAAPDGYFSGFQDKSPIPRSVSMAKMFTPKIRRTSSLPVEEFGHANTEFTPGGCFDGSPYIRESQGMIARSNSVPVNSKEQSIRRMDSHFRIISTPQVKKGNEWLTSSITQNTENGEADGEDIGAEEAVCRICMVDLCEGGETFKMECSCKGELALAHQECAIKWFSIKGNKTCDVCKEEVQNLSVTLLRVQNVQPQNTGATPQRNDLRVWQELPVLVLVSMLAYFCFLEELLVKQMKSRAIYMSLPFSCVLGLLSAMTSSTMVKSRFTWIYASIQFTLVVLFGHIFYPLFGHMQVDKQAILSILLATFAGFGVVMSGSSIIAEIFKWRRTWQALTMQQNGSQVMTHAEGQHLQTIHAAPQTGPSNRSQIMV</sequence>
<feature type="region of interest" description="Disordered" evidence="4">
    <location>
        <begin position="81"/>
        <end position="107"/>
    </location>
</feature>
<keyword evidence="5" id="KW-0472">Membrane</keyword>
<name>A0AAV1YEP8_LUPLU</name>
<proteinExistence type="predicted"/>
<evidence type="ECO:0000256" key="5">
    <source>
        <dbReference type="SAM" id="Phobius"/>
    </source>
</evidence>
<organism evidence="7 8">
    <name type="scientific">Lupinus luteus</name>
    <name type="common">European yellow lupine</name>
    <dbReference type="NCBI Taxonomy" id="3873"/>
    <lineage>
        <taxon>Eukaryota</taxon>
        <taxon>Viridiplantae</taxon>
        <taxon>Streptophyta</taxon>
        <taxon>Embryophyta</taxon>
        <taxon>Tracheophyta</taxon>
        <taxon>Spermatophyta</taxon>
        <taxon>Magnoliopsida</taxon>
        <taxon>eudicotyledons</taxon>
        <taxon>Gunneridae</taxon>
        <taxon>Pentapetalae</taxon>
        <taxon>rosids</taxon>
        <taxon>fabids</taxon>
        <taxon>Fabales</taxon>
        <taxon>Fabaceae</taxon>
        <taxon>Papilionoideae</taxon>
        <taxon>50 kb inversion clade</taxon>
        <taxon>genistoids sensu lato</taxon>
        <taxon>core genistoids</taxon>
        <taxon>Genisteae</taxon>
        <taxon>Lupinus</taxon>
    </lineage>
</organism>
<feature type="compositionally biased region" description="Polar residues" evidence="4">
    <location>
        <begin position="1"/>
        <end position="12"/>
    </location>
</feature>
<feature type="transmembrane region" description="Helical" evidence="5">
    <location>
        <begin position="396"/>
        <end position="414"/>
    </location>
</feature>
<accession>A0AAV1YEP8</accession>
<keyword evidence="8" id="KW-1185">Reference proteome</keyword>
<dbReference type="PANTHER" id="PTHR46158">
    <property type="entry name" value="OS02G0165000 PROTEIN"/>
    <property type="match status" value="1"/>
</dbReference>
<keyword evidence="1" id="KW-0479">Metal-binding</keyword>
<reference evidence="7 8" key="1">
    <citation type="submission" date="2024-03" db="EMBL/GenBank/DDBJ databases">
        <authorList>
            <person name="Martinez-Hernandez J."/>
        </authorList>
    </citation>
    <scope>NUCLEOTIDE SEQUENCE [LARGE SCALE GENOMIC DNA]</scope>
</reference>
<protein>
    <recommendedName>
        <fullName evidence="6">RING-CH-type domain-containing protein</fullName>
    </recommendedName>
</protein>
<dbReference type="AlphaFoldDB" id="A0AAV1YEP8"/>
<dbReference type="Proteomes" id="UP001497480">
    <property type="component" value="Unassembled WGS sequence"/>
</dbReference>
<evidence type="ECO:0000313" key="8">
    <source>
        <dbReference type="Proteomes" id="UP001497480"/>
    </source>
</evidence>
<dbReference type="EMBL" id="CAXHTB010000024">
    <property type="protein sequence ID" value="CAL0332283.1"/>
    <property type="molecule type" value="Genomic_DNA"/>
</dbReference>
<dbReference type="InterPro" id="IPR011016">
    <property type="entry name" value="Znf_RING-CH"/>
</dbReference>
<keyword evidence="2" id="KW-0863">Zinc-finger</keyword>
<dbReference type="Gene3D" id="3.30.40.10">
    <property type="entry name" value="Zinc/RING finger domain, C3HC4 (zinc finger)"/>
    <property type="match status" value="1"/>
</dbReference>
<evidence type="ECO:0000256" key="1">
    <source>
        <dbReference type="ARBA" id="ARBA00022723"/>
    </source>
</evidence>
<keyword evidence="5" id="KW-1133">Transmembrane helix</keyword>
<dbReference type="CDD" id="cd16495">
    <property type="entry name" value="RING_CH-C4HC3_MARCH"/>
    <property type="match status" value="1"/>
</dbReference>
<gene>
    <name evidence="7" type="ORF">LLUT_LOCUS33343</name>
</gene>
<dbReference type="Pfam" id="PF12906">
    <property type="entry name" value="RINGv"/>
    <property type="match status" value="1"/>
</dbReference>
<dbReference type="PROSITE" id="PS51292">
    <property type="entry name" value="ZF_RING_CH"/>
    <property type="match status" value="1"/>
</dbReference>
<evidence type="ECO:0000256" key="4">
    <source>
        <dbReference type="SAM" id="MobiDB-lite"/>
    </source>
</evidence>
<keyword evidence="3" id="KW-0862">Zinc</keyword>
<dbReference type="GO" id="GO:0008270">
    <property type="term" value="F:zinc ion binding"/>
    <property type="evidence" value="ECO:0007669"/>
    <property type="project" value="UniProtKB-KW"/>
</dbReference>
<feature type="region of interest" description="Disordered" evidence="4">
    <location>
        <begin position="1"/>
        <end position="41"/>
    </location>
</feature>
<feature type="compositionally biased region" description="Low complexity" evidence="4">
    <location>
        <begin position="85"/>
        <end position="97"/>
    </location>
</feature>
<feature type="compositionally biased region" description="Polar residues" evidence="4">
    <location>
        <begin position="27"/>
        <end position="37"/>
    </location>
</feature>
<feature type="domain" description="RING-CH-type" evidence="6">
    <location>
        <begin position="248"/>
        <end position="310"/>
    </location>
</feature>
<evidence type="ECO:0000313" key="7">
    <source>
        <dbReference type="EMBL" id="CAL0332283.1"/>
    </source>
</evidence>